<keyword evidence="2" id="KW-1133">Transmembrane helix</keyword>
<dbReference type="Proteomes" id="UP000651517">
    <property type="component" value="Unassembled WGS sequence"/>
</dbReference>
<proteinExistence type="predicted"/>
<feature type="compositionally biased region" description="Low complexity" evidence="1">
    <location>
        <begin position="19"/>
        <end position="33"/>
    </location>
</feature>
<sequence>MHPADSPAGQQGPGGPGYGAPSAPQYGSQAPLPGQQPPQYPGHQGHQGRQGQQPPQYPGQAPQYGGQDPCATGTGAPKPKSKMPLIGKILTFVGAGILVLTIIGGIVMTIAGASSLSGFSDEAIRVNGTTNQFFEAESEWQVYVPEDSGFTSCTITGPTPVSKGTNQTSSYSFDGRTYESIDGFSVREAGTYSITCNQPDVILAPPLSAGGVFSTVGGILIAVFGGLLGVGLTILGIILWIVGRKRAQQA</sequence>
<dbReference type="EMBL" id="JACSPY010000021">
    <property type="protein sequence ID" value="MBD8021838.1"/>
    <property type="molecule type" value="Genomic_DNA"/>
</dbReference>
<feature type="compositionally biased region" description="Low complexity" evidence="1">
    <location>
        <begin position="41"/>
        <end position="67"/>
    </location>
</feature>
<feature type="compositionally biased region" description="Low complexity" evidence="1">
    <location>
        <begin position="1"/>
        <end position="10"/>
    </location>
</feature>
<feature type="transmembrane region" description="Helical" evidence="2">
    <location>
        <begin position="89"/>
        <end position="111"/>
    </location>
</feature>
<name>A0ABR8WY44_9MICO</name>
<evidence type="ECO:0000313" key="4">
    <source>
        <dbReference type="Proteomes" id="UP000651517"/>
    </source>
</evidence>
<organism evidence="3 4">
    <name type="scientific">Brevibacterium gallinarum</name>
    <dbReference type="NCBI Taxonomy" id="2762220"/>
    <lineage>
        <taxon>Bacteria</taxon>
        <taxon>Bacillati</taxon>
        <taxon>Actinomycetota</taxon>
        <taxon>Actinomycetes</taxon>
        <taxon>Micrococcales</taxon>
        <taxon>Brevibacteriaceae</taxon>
        <taxon>Brevibacterium</taxon>
    </lineage>
</organism>
<keyword evidence="4" id="KW-1185">Reference proteome</keyword>
<feature type="transmembrane region" description="Helical" evidence="2">
    <location>
        <begin position="216"/>
        <end position="242"/>
    </location>
</feature>
<keyword evidence="2" id="KW-0472">Membrane</keyword>
<accession>A0ABR8WY44</accession>
<evidence type="ECO:0000313" key="3">
    <source>
        <dbReference type="EMBL" id="MBD8021838.1"/>
    </source>
</evidence>
<evidence type="ECO:0000256" key="2">
    <source>
        <dbReference type="SAM" id="Phobius"/>
    </source>
</evidence>
<keyword evidence="2" id="KW-0812">Transmembrane</keyword>
<protein>
    <submittedName>
        <fullName evidence="3">Uncharacterized protein</fullName>
    </submittedName>
</protein>
<feature type="region of interest" description="Disordered" evidence="1">
    <location>
        <begin position="1"/>
        <end position="81"/>
    </location>
</feature>
<reference evidence="3 4" key="1">
    <citation type="submission" date="2020-08" db="EMBL/GenBank/DDBJ databases">
        <title>A Genomic Blueprint of the Chicken Gut Microbiome.</title>
        <authorList>
            <person name="Gilroy R."/>
            <person name="Ravi A."/>
            <person name="Getino M."/>
            <person name="Pursley I."/>
            <person name="Horton D.L."/>
            <person name="Alikhan N.-F."/>
            <person name="Baker D."/>
            <person name="Gharbi K."/>
            <person name="Hall N."/>
            <person name="Watson M."/>
            <person name="Adriaenssens E.M."/>
            <person name="Foster-Nyarko E."/>
            <person name="Jarju S."/>
            <person name="Secka A."/>
            <person name="Antonio M."/>
            <person name="Oren A."/>
            <person name="Chaudhuri R."/>
            <person name="La Ragione R.M."/>
            <person name="Hildebrand F."/>
            <person name="Pallen M.J."/>
        </authorList>
    </citation>
    <scope>NUCLEOTIDE SEQUENCE [LARGE SCALE GENOMIC DNA]</scope>
    <source>
        <strain evidence="3 4">Re57</strain>
    </source>
</reference>
<evidence type="ECO:0000256" key="1">
    <source>
        <dbReference type="SAM" id="MobiDB-lite"/>
    </source>
</evidence>
<comment type="caution">
    <text evidence="3">The sequence shown here is derived from an EMBL/GenBank/DDBJ whole genome shotgun (WGS) entry which is preliminary data.</text>
</comment>
<gene>
    <name evidence="3" type="ORF">H9634_13720</name>
</gene>
<dbReference type="RefSeq" id="WP_191727367.1">
    <property type="nucleotide sequence ID" value="NZ_JACSPY010000021.1"/>
</dbReference>